<name>A0AB34IS72_PRYPA</name>
<dbReference type="Proteomes" id="UP001515480">
    <property type="component" value="Unassembled WGS sequence"/>
</dbReference>
<evidence type="ECO:0000313" key="2">
    <source>
        <dbReference type="Proteomes" id="UP001515480"/>
    </source>
</evidence>
<dbReference type="AlphaFoldDB" id="A0AB34IS72"/>
<reference evidence="1 2" key="1">
    <citation type="journal article" date="2024" name="Science">
        <title>Giant polyketide synthase enzymes in the biosynthesis of giant marine polyether toxins.</title>
        <authorList>
            <person name="Fallon T.R."/>
            <person name="Shende V.V."/>
            <person name="Wierzbicki I.H."/>
            <person name="Pendleton A.L."/>
            <person name="Watervoot N.F."/>
            <person name="Auber R.P."/>
            <person name="Gonzalez D.J."/>
            <person name="Wisecaver J.H."/>
            <person name="Moore B.S."/>
        </authorList>
    </citation>
    <scope>NUCLEOTIDE SEQUENCE [LARGE SCALE GENOMIC DNA]</scope>
    <source>
        <strain evidence="1 2">12B1</strain>
    </source>
</reference>
<keyword evidence="2" id="KW-1185">Reference proteome</keyword>
<accession>A0AB34IS72</accession>
<sequence length="380" mass="43401">MVVDVLLVTLDHAPFIFMYQPVLQTLLAGFRALGANARVLSGHRHIWPHSYRLQRGDLLVWVGIPGSDFRLIRWTHLRSRGVRTAWYNTEPQLDDLTLMPKCHHSYVSMLRSVDEIWDYSLFNLHTCRSLVERYLLNVSAPTAALKHRAAIRYVPPGAMGLNVTSQVARDRRAVFLGILPSNTTHRGNWKTGFLRRRTCFAQLEQRVGRSRLLHVSSIWTLAEMARLLFSHSTFLNIHKWCGAEQIESPAEALRFAPLLSTGARVISERAYGPDEQQYAGLVEFMPWERFADVLSAGNEVESRAGARDLPSQQRTSRANLFGQRFSPTAILRFAGIAPTLVERWDQSHPSTLASTHKQSHHSQAKEHRRFWTFPYKAVTD</sequence>
<comment type="caution">
    <text evidence="1">The sequence shown here is derived from an EMBL/GenBank/DDBJ whole genome shotgun (WGS) entry which is preliminary data.</text>
</comment>
<protein>
    <submittedName>
        <fullName evidence="1">Uncharacterized protein</fullName>
    </submittedName>
</protein>
<proteinExistence type="predicted"/>
<evidence type="ECO:0000313" key="1">
    <source>
        <dbReference type="EMBL" id="KAL1504324.1"/>
    </source>
</evidence>
<gene>
    <name evidence="1" type="ORF">AB1Y20_010730</name>
</gene>
<organism evidence="1 2">
    <name type="scientific">Prymnesium parvum</name>
    <name type="common">Toxic golden alga</name>
    <dbReference type="NCBI Taxonomy" id="97485"/>
    <lineage>
        <taxon>Eukaryota</taxon>
        <taxon>Haptista</taxon>
        <taxon>Haptophyta</taxon>
        <taxon>Prymnesiophyceae</taxon>
        <taxon>Prymnesiales</taxon>
        <taxon>Prymnesiaceae</taxon>
        <taxon>Prymnesium</taxon>
    </lineage>
</organism>
<dbReference type="EMBL" id="JBGBPQ010000020">
    <property type="protein sequence ID" value="KAL1504324.1"/>
    <property type="molecule type" value="Genomic_DNA"/>
</dbReference>